<dbReference type="GO" id="GO:0019877">
    <property type="term" value="P:diaminopimelate biosynthetic process"/>
    <property type="evidence" value="ECO:0007669"/>
    <property type="project" value="UniProtKB-UniRule"/>
</dbReference>
<evidence type="ECO:0000256" key="1">
    <source>
        <dbReference type="ARBA" id="ARBA00005130"/>
    </source>
</evidence>
<feature type="binding site" evidence="15">
    <location>
        <position position="71"/>
    </location>
    <ligand>
        <name>Zn(2+)</name>
        <dbReference type="ChEBI" id="CHEBI:29105"/>
        <label>1</label>
    </ligand>
</feature>
<comment type="pathway">
    <text evidence="1 15">Amino-acid biosynthesis; L-lysine biosynthesis via DAP pathway; LL-2,6-diaminopimelate from (S)-tetrahydrodipicolinate (succinylase route): step 3/3.</text>
</comment>
<dbReference type="CDD" id="cd03891">
    <property type="entry name" value="M20_DapE_proteobac"/>
    <property type="match status" value="1"/>
</dbReference>
<feature type="binding site" evidence="15">
    <location>
        <position position="361"/>
    </location>
    <ligand>
        <name>Zn(2+)</name>
        <dbReference type="ChEBI" id="CHEBI:29105"/>
        <label>2</label>
    </ligand>
</feature>
<evidence type="ECO:0000256" key="6">
    <source>
        <dbReference type="ARBA" id="ARBA00022605"/>
    </source>
</evidence>
<dbReference type="Proteomes" id="UP000325641">
    <property type="component" value="Chromosome"/>
</dbReference>
<dbReference type="UniPathway" id="UPA00034">
    <property type="reaction ID" value="UER00021"/>
</dbReference>
<comment type="similarity">
    <text evidence="2 15">Belongs to the peptidase M20A family. DapE subfamily.</text>
</comment>
<dbReference type="OrthoDB" id="9809784at2"/>
<dbReference type="Pfam" id="PF07687">
    <property type="entry name" value="M20_dimer"/>
    <property type="match status" value="1"/>
</dbReference>
<proteinExistence type="inferred from homology"/>
<dbReference type="RefSeq" id="WP_151645038.1">
    <property type="nucleotide sequence ID" value="NZ_CP044543.1"/>
</dbReference>
<feature type="domain" description="Peptidase M20 dimerisation" evidence="16">
    <location>
        <begin position="185"/>
        <end position="289"/>
    </location>
</feature>
<name>A0A5P6P444_9BRAD</name>
<feature type="binding site" evidence="15">
    <location>
        <position position="104"/>
    </location>
    <ligand>
        <name>Zn(2+)</name>
        <dbReference type="ChEBI" id="CHEBI:29105"/>
        <label>2</label>
    </ligand>
</feature>
<dbReference type="Gene3D" id="3.40.630.10">
    <property type="entry name" value="Zn peptidases"/>
    <property type="match status" value="2"/>
</dbReference>
<dbReference type="Pfam" id="PF01546">
    <property type="entry name" value="Peptidase_M20"/>
    <property type="match status" value="1"/>
</dbReference>
<keyword evidence="12 15" id="KW-0170">Cobalt</keyword>
<evidence type="ECO:0000256" key="8">
    <source>
        <dbReference type="ARBA" id="ARBA00022801"/>
    </source>
</evidence>
<dbReference type="GO" id="GO:0008777">
    <property type="term" value="F:acetylornithine deacetylase activity"/>
    <property type="evidence" value="ECO:0007669"/>
    <property type="project" value="TreeGrafter"/>
</dbReference>
<evidence type="ECO:0000256" key="13">
    <source>
        <dbReference type="ARBA" id="ARBA00031891"/>
    </source>
</evidence>
<dbReference type="InterPro" id="IPR011650">
    <property type="entry name" value="Peptidase_M20_dimer"/>
</dbReference>
<dbReference type="GO" id="GO:0006526">
    <property type="term" value="P:L-arginine biosynthetic process"/>
    <property type="evidence" value="ECO:0007669"/>
    <property type="project" value="TreeGrafter"/>
</dbReference>
<evidence type="ECO:0000256" key="10">
    <source>
        <dbReference type="ARBA" id="ARBA00022915"/>
    </source>
</evidence>
<evidence type="ECO:0000313" key="18">
    <source>
        <dbReference type="Proteomes" id="UP000325641"/>
    </source>
</evidence>
<evidence type="ECO:0000313" key="17">
    <source>
        <dbReference type="EMBL" id="QFI73139.1"/>
    </source>
</evidence>
<dbReference type="GO" id="GO:0050897">
    <property type="term" value="F:cobalt ion binding"/>
    <property type="evidence" value="ECO:0007669"/>
    <property type="project" value="UniProtKB-UniRule"/>
</dbReference>
<dbReference type="InterPro" id="IPR005941">
    <property type="entry name" value="DapE_proteobac"/>
</dbReference>
<evidence type="ECO:0000256" key="9">
    <source>
        <dbReference type="ARBA" id="ARBA00022833"/>
    </source>
</evidence>
<dbReference type="GO" id="GO:0008270">
    <property type="term" value="F:zinc ion binding"/>
    <property type="evidence" value="ECO:0007669"/>
    <property type="project" value="UniProtKB-UniRule"/>
</dbReference>
<keyword evidence="10 15" id="KW-0220">Diaminopimelate biosynthesis</keyword>
<comment type="function">
    <text evidence="15">Catalyzes the hydrolysis of N-succinyl-L,L-diaminopimelic acid (SDAP), forming succinate and LL-2,6-diaminopimelate (DAP), an intermediate involved in the bacterial biosynthesis of lysine and meso-diaminopimelic acid, an essential component of bacterial cell walls.</text>
</comment>
<dbReference type="GO" id="GO:0009014">
    <property type="term" value="F:succinyl-diaminopimelate desuccinylase activity"/>
    <property type="evidence" value="ECO:0007669"/>
    <property type="project" value="UniProtKB-UniRule"/>
</dbReference>
<feature type="binding site" evidence="15">
    <location>
        <position position="144"/>
    </location>
    <ligand>
        <name>Zn(2+)</name>
        <dbReference type="ChEBI" id="CHEBI:29105"/>
        <label>2</label>
    </ligand>
</feature>
<comment type="cofactor">
    <cofactor evidence="15">
        <name>Zn(2+)</name>
        <dbReference type="ChEBI" id="CHEBI:29105"/>
    </cofactor>
    <cofactor evidence="15">
        <name>Co(2+)</name>
        <dbReference type="ChEBI" id="CHEBI:48828"/>
    </cofactor>
    <text evidence="15">Binds 2 Zn(2+) or Co(2+) ions per subunit.</text>
</comment>
<evidence type="ECO:0000256" key="2">
    <source>
        <dbReference type="ARBA" id="ARBA00006746"/>
    </source>
</evidence>
<keyword evidence="6 15" id="KW-0028">Amino-acid biosynthesis</keyword>
<dbReference type="NCBIfam" id="NF009557">
    <property type="entry name" value="PRK13009.1"/>
    <property type="match status" value="1"/>
</dbReference>
<evidence type="ECO:0000256" key="4">
    <source>
        <dbReference type="ARBA" id="ARBA00011921"/>
    </source>
</evidence>
<evidence type="ECO:0000256" key="14">
    <source>
        <dbReference type="ARBA" id="ARBA00051301"/>
    </source>
</evidence>
<dbReference type="PANTHER" id="PTHR43808">
    <property type="entry name" value="ACETYLORNITHINE DEACETYLASE"/>
    <property type="match status" value="1"/>
</dbReference>
<dbReference type="InterPro" id="IPR002933">
    <property type="entry name" value="Peptidase_M20"/>
</dbReference>
<feature type="binding site" evidence="15">
    <location>
        <position position="104"/>
    </location>
    <ligand>
        <name>Zn(2+)</name>
        <dbReference type="ChEBI" id="CHEBI:29105"/>
        <label>1</label>
    </ligand>
</feature>
<dbReference type="AlphaFoldDB" id="A0A5P6P444"/>
<evidence type="ECO:0000256" key="15">
    <source>
        <dbReference type="HAMAP-Rule" id="MF_01690"/>
    </source>
</evidence>
<reference evidence="18" key="1">
    <citation type="submission" date="2019-10" db="EMBL/GenBank/DDBJ databases">
        <title>Complete Genome Sequence of Bradyrhizobium betae type strain PL7HG1T.</title>
        <authorList>
            <person name="Bromfield E.S.P."/>
            <person name="Cloutier S."/>
        </authorList>
    </citation>
    <scope>NUCLEOTIDE SEQUENCE [LARGE SCALE GENOMIC DNA]</scope>
    <source>
        <strain evidence="18">PL7HG1</strain>
    </source>
</reference>
<dbReference type="InterPro" id="IPR050072">
    <property type="entry name" value="Peptidase_M20A"/>
</dbReference>
<keyword evidence="7 15" id="KW-0479">Metal-binding</keyword>
<dbReference type="EC" id="3.5.1.18" evidence="4 15"/>
<protein>
    <recommendedName>
        <fullName evidence="5 15">Succinyl-diaminopimelate desuccinylase</fullName>
        <shortName evidence="15">SDAP desuccinylase</shortName>
        <ecNumber evidence="4 15">3.5.1.18</ecNumber>
    </recommendedName>
    <alternativeName>
        <fullName evidence="13 15">N-succinyl-LL-2,6-diaminoheptanedioate amidohydrolase</fullName>
    </alternativeName>
</protein>
<keyword evidence="9 15" id="KW-0862">Zinc</keyword>
<evidence type="ECO:0000256" key="3">
    <source>
        <dbReference type="ARBA" id="ARBA00011738"/>
    </source>
</evidence>
<feature type="binding site" evidence="15">
    <location>
        <position position="172"/>
    </location>
    <ligand>
        <name>Zn(2+)</name>
        <dbReference type="ChEBI" id="CHEBI:29105"/>
        <label>1</label>
    </ligand>
</feature>
<accession>A0A5P6P444</accession>
<comment type="subunit">
    <text evidence="3 15">Homodimer.</text>
</comment>
<organism evidence="17 18">
    <name type="scientific">Bradyrhizobium betae</name>
    <dbReference type="NCBI Taxonomy" id="244734"/>
    <lineage>
        <taxon>Bacteria</taxon>
        <taxon>Pseudomonadati</taxon>
        <taxon>Pseudomonadota</taxon>
        <taxon>Alphaproteobacteria</taxon>
        <taxon>Hyphomicrobiales</taxon>
        <taxon>Nitrobacteraceae</taxon>
        <taxon>Bradyrhizobium</taxon>
    </lineage>
</organism>
<dbReference type="NCBIfam" id="TIGR01246">
    <property type="entry name" value="dapE_proteo"/>
    <property type="match status" value="1"/>
</dbReference>
<dbReference type="SUPFAM" id="SSF53187">
    <property type="entry name" value="Zn-dependent exopeptidases"/>
    <property type="match status" value="1"/>
</dbReference>
<evidence type="ECO:0000259" key="16">
    <source>
        <dbReference type="Pfam" id="PF07687"/>
    </source>
</evidence>
<evidence type="ECO:0000256" key="7">
    <source>
        <dbReference type="ARBA" id="ARBA00022723"/>
    </source>
</evidence>
<comment type="catalytic activity">
    <reaction evidence="14 15">
        <text>N-succinyl-(2S,6S)-2,6-diaminopimelate + H2O = (2S,6S)-2,6-diaminopimelate + succinate</text>
        <dbReference type="Rhea" id="RHEA:22608"/>
        <dbReference type="ChEBI" id="CHEBI:15377"/>
        <dbReference type="ChEBI" id="CHEBI:30031"/>
        <dbReference type="ChEBI" id="CHEBI:57609"/>
        <dbReference type="ChEBI" id="CHEBI:58087"/>
        <dbReference type="EC" id="3.5.1.18"/>
    </reaction>
</comment>
<dbReference type="KEGG" id="bbet:F8237_12470"/>
<dbReference type="GO" id="GO:0009089">
    <property type="term" value="P:lysine biosynthetic process via diaminopimelate"/>
    <property type="evidence" value="ECO:0007669"/>
    <property type="project" value="UniProtKB-UniRule"/>
</dbReference>
<keyword evidence="8 15" id="KW-0378">Hydrolase</keyword>
<gene>
    <name evidence="15 17" type="primary">dapE</name>
    <name evidence="17" type="ORF">F8237_12470</name>
</gene>
<keyword evidence="11 15" id="KW-0457">Lysine biosynthesis</keyword>
<dbReference type="PANTHER" id="PTHR43808:SF31">
    <property type="entry name" value="N-ACETYL-L-CITRULLINE DEACETYLASE"/>
    <property type="match status" value="1"/>
</dbReference>
<sequence length="388" mass="41377">MTDALSIARDLIRCPSVTPADAGALGVLEHALTAAGFTCHRVTFSEPGTADVDNLYARIGTEAPHITFAGHTDVVPPGDESAWSVGAFSGEVKDGFLHGRGAVDMKGGIACSVAAVLEHLAANDGKPRADGKGSISFLITGDEEDVSINGTIKLLKWAAERGEKFDHCVLGEPSNVETLGDTIKVGRRGSQSGTLVVDGVQGHVAYPHRASNPVPDISRLIVAISDEPLDHGSAQFQASNLEFTSVDVGNKANNVIPGEARAKFNIRYNDNHTQASLRELVETRLTKACGNRIRARIVWEPSNSNVFVTKPGPFTELAVSAIEEVTGRKPELSTSGGTSDARFISSYCPVIEFGLVGQTMHQVDERVPVKDLEKLTQVYCGILTRYFG</sequence>
<dbReference type="HAMAP" id="MF_01690">
    <property type="entry name" value="DapE"/>
    <property type="match status" value="1"/>
</dbReference>
<evidence type="ECO:0000256" key="5">
    <source>
        <dbReference type="ARBA" id="ARBA00022391"/>
    </source>
</evidence>
<evidence type="ECO:0000256" key="12">
    <source>
        <dbReference type="ARBA" id="ARBA00023285"/>
    </source>
</evidence>
<feature type="active site" description="Proton acceptor" evidence="15">
    <location>
        <position position="143"/>
    </location>
</feature>
<evidence type="ECO:0000256" key="11">
    <source>
        <dbReference type="ARBA" id="ARBA00023154"/>
    </source>
</evidence>
<dbReference type="SUPFAM" id="SSF55031">
    <property type="entry name" value="Bacterial exopeptidase dimerisation domain"/>
    <property type="match status" value="1"/>
</dbReference>
<dbReference type="EMBL" id="CP044543">
    <property type="protein sequence ID" value="QFI73139.1"/>
    <property type="molecule type" value="Genomic_DNA"/>
</dbReference>
<feature type="active site" evidence="15">
    <location>
        <position position="73"/>
    </location>
</feature>
<dbReference type="InterPro" id="IPR036264">
    <property type="entry name" value="Bact_exopeptidase_dim_dom"/>
</dbReference>